<evidence type="ECO:0000313" key="1">
    <source>
        <dbReference type="EMBL" id="EJW83392.1"/>
    </source>
</evidence>
<dbReference type="EMBL" id="ADBV01002241">
    <property type="protein sequence ID" value="EJW83392.1"/>
    <property type="molecule type" value="Genomic_DNA"/>
</dbReference>
<reference evidence="2" key="1">
    <citation type="submission" date="2012-08" db="EMBL/GenBank/DDBJ databases">
        <title>The Genome Sequence of Wuchereria bancrofti.</title>
        <authorList>
            <person name="Nutman T.B."/>
            <person name="Fink D.L."/>
            <person name="Russ C."/>
            <person name="Young S."/>
            <person name="Zeng Q."/>
            <person name="Koehrsen M."/>
            <person name="Alvarado L."/>
            <person name="Berlin A."/>
            <person name="Chapman S.B."/>
            <person name="Chen Z."/>
            <person name="Freedman E."/>
            <person name="Gellesch M."/>
            <person name="Goldberg J."/>
            <person name="Griggs A."/>
            <person name="Gujja S."/>
            <person name="Heilman E.R."/>
            <person name="Heiman D."/>
            <person name="Hepburn T."/>
            <person name="Howarth C."/>
            <person name="Jen D."/>
            <person name="Larson L."/>
            <person name="Lewis B."/>
            <person name="Mehta T."/>
            <person name="Park D."/>
            <person name="Pearson M."/>
            <person name="Roberts A."/>
            <person name="Saif S."/>
            <person name="Shea T."/>
            <person name="Shenoy N."/>
            <person name="Sisk P."/>
            <person name="Stolte C."/>
            <person name="Sykes S."/>
            <person name="Walk T."/>
            <person name="White J."/>
            <person name="Yandava C."/>
            <person name="Haas B."/>
            <person name="Henn M.R."/>
            <person name="Nusbaum C."/>
            <person name="Birren B."/>
        </authorList>
    </citation>
    <scope>NUCLEOTIDE SEQUENCE [LARGE SCALE GENOMIC DNA]</scope>
    <source>
        <strain evidence="2">NA</strain>
    </source>
</reference>
<dbReference type="AlphaFoldDB" id="J9F1R4"/>
<evidence type="ECO:0000313" key="2">
    <source>
        <dbReference type="Proteomes" id="UP000004810"/>
    </source>
</evidence>
<organism evidence="1 2">
    <name type="scientific">Wuchereria bancrofti</name>
    <dbReference type="NCBI Taxonomy" id="6293"/>
    <lineage>
        <taxon>Eukaryota</taxon>
        <taxon>Metazoa</taxon>
        <taxon>Ecdysozoa</taxon>
        <taxon>Nematoda</taxon>
        <taxon>Chromadorea</taxon>
        <taxon>Rhabditida</taxon>
        <taxon>Spirurina</taxon>
        <taxon>Spiruromorpha</taxon>
        <taxon>Filarioidea</taxon>
        <taxon>Onchocercidae</taxon>
        <taxon>Wuchereria</taxon>
    </lineage>
</organism>
<gene>
    <name evidence="1" type="ORF">WUBG_05698</name>
</gene>
<accession>J9F1R4</accession>
<comment type="caution">
    <text evidence="1">The sequence shown here is derived from an EMBL/GenBank/DDBJ whole genome shotgun (WGS) entry which is preliminary data.</text>
</comment>
<protein>
    <submittedName>
        <fullName evidence="1">Uncharacterized protein</fullName>
    </submittedName>
</protein>
<sequence>MVGEDLMDINKLPPTFADKVVSSSSDGKFHLPVQILMFVLENFNQEICYFILFAENKFRILNVVLWIFTDESVGMERWAADVSSDELQAIHLDEQIRFRELEEEQERLNSSLLSLSTHFAQVQFRLKQISKADPLERDVIQFHSWMQIL</sequence>
<proteinExistence type="predicted"/>
<name>J9F1R4_WUCBA</name>
<dbReference type="Proteomes" id="UP000004810">
    <property type="component" value="Unassembled WGS sequence"/>
</dbReference>